<feature type="transmembrane region" description="Helical" evidence="6">
    <location>
        <begin position="164"/>
        <end position="184"/>
    </location>
</feature>
<dbReference type="Proteomes" id="UP001201812">
    <property type="component" value="Unassembled WGS sequence"/>
</dbReference>
<gene>
    <name evidence="8" type="ORF">DdX_07324</name>
</gene>
<comment type="similarity">
    <text evidence="5">Belongs to the G-protein coupled receptor 1 family.</text>
</comment>
<name>A0AAD4R892_9BILA</name>
<evidence type="ECO:0000256" key="2">
    <source>
        <dbReference type="ARBA" id="ARBA00022692"/>
    </source>
</evidence>
<evidence type="ECO:0000256" key="5">
    <source>
        <dbReference type="RuleBase" id="RU000688"/>
    </source>
</evidence>
<keyword evidence="2 5" id="KW-0812">Transmembrane</keyword>
<dbReference type="PANTHER" id="PTHR47760:SF2">
    <property type="entry name" value="G-PROTEIN COUPLED RECEPTOR B0563.6-RELATED"/>
    <property type="match status" value="1"/>
</dbReference>
<reference evidence="8" key="1">
    <citation type="submission" date="2022-01" db="EMBL/GenBank/DDBJ databases">
        <title>Genome Sequence Resource for Two Populations of Ditylenchus destructor, the Migratory Endoparasitic Phytonematode.</title>
        <authorList>
            <person name="Zhang H."/>
            <person name="Lin R."/>
            <person name="Xie B."/>
        </authorList>
    </citation>
    <scope>NUCLEOTIDE SEQUENCE</scope>
    <source>
        <strain evidence="8">BazhouSP</strain>
    </source>
</reference>
<dbReference type="PROSITE" id="PS50262">
    <property type="entry name" value="G_PROTEIN_RECEP_F1_2"/>
    <property type="match status" value="1"/>
</dbReference>
<sequence length="469" mass="52511">MNVSSGEASSVLFAVSTPPSAAHVPSTAPAGPSLGIRVTILAYCYILPAISVVGIIGNVMNLATLASRRLRAVSYMYLRALAVADLFCMIFVLLFVTGEVLHQSGIAVLNIHPWYGFYQAHLMLSLINWALATGVYVVLALSLERYISVVFPMHFRAWNSPQRAFKAILLAYVIPAIFYVPYAIARYSVGQKVAPDGRVIYMAIDSELSKTFGWQIYKWTREALLRFLPILVLSVLNFQIMLAFRRRQKMFARLTNRESTNTSKDDTLLYILGGIVVMFFMCNIPAAINLLFINETVKKRVDYQIFRAVANLMEITNHAAQFYIFCVCSTDYRVTFMQKFPLPCFRPCIDKRKFRSFLRRMPKESSVAQYPSLTNNNSTTAAHVHHGSMKSSYELKKRSMTATLECASGTRSCQDINEIAGEQDTVDIQLASGEEDLTSDESDILLHYGSGNMSKQSPISEGLNGTTYL</sequence>
<accession>A0AAD4R892</accession>
<dbReference type="GO" id="GO:0004930">
    <property type="term" value="F:G protein-coupled receptor activity"/>
    <property type="evidence" value="ECO:0007669"/>
    <property type="project" value="UniProtKB-KW"/>
</dbReference>
<feature type="transmembrane region" description="Helical" evidence="6">
    <location>
        <begin position="40"/>
        <end position="64"/>
    </location>
</feature>
<dbReference type="InterPro" id="IPR053093">
    <property type="entry name" value="GPCR-like"/>
</dbReference>
<comment type="caution">
    <text evidence="8">The sequence shown here is derived from an EMBL/GenBank/DDBJ whole genome shotgun (WGS) entry which is preliminary data.</text>
</comment>
<organism evidence="8 9">
    <name type="scientific">Ditylenchus destructor</name>
    <dbReference type="NCBI Taxonomy" id="166010"/>
    <lineage>
        <taxon>Eukaryota</taxon>
        <taxon>Metazoa</taxon>
        <taxon>Ecdysozoa</taxon>
        <taxon>Nematoda</taxon>
        <taxon>Chromadorea</taxon>
        <taxon>Rhabditida</taxon>
        <taxon>Tylenchina</taxon>
        <taxon>Tylenchomorpha</taxon>
        <taxon>Sphaerularioidea</taxon>
        <taxon>Anguinidae</taxon>
        <taxon>Anguininae</taxon>
        <taxon>Ditylenchus</taxon>
    </lineage>
</organism>
<evidence type="ECO:0000259" key="7">
    <source>
        <dbReference type="PROSITE" id="PS50262"/>
    </source>
</evidence>
<dbReference type="AlphaFoldDB" id="A0AAD4R892"/>
<dbReference type="InterPro" id="IPR017452">
    <property type="entry name" value="GPCR_Rhodpsn_7TM"/>
</dbReference>
<feature type="transmembrane region" description="Helical" evidence="6">
    <location>
        <begin position="76"/>
        <end position="97"/>
    </location>
</feature>
<dbReference type="GO" id="GO:0016020">
    <property type="term" value="C:membrane"/>
    <property type="evidence" value="ECO:0007669"/>
    <property type="project" value="UniProtKB-SubCell"/>
</dbReference>
<protein>
    <submittedName>
        <fullName evidence="8">7 transmembrane receptor (Rhodopsin family) domain-containing protein</fullName>
    </submittedName>
</protein>
<keyword evidence="4 6" id="KW-0472">Membrane</keyword>
<dbReference type="Gene3D" id="1.20.1070.10">
    <property type="entry name" value="Rhodopsin 7-helix transmembrane proteins"/>
    <property type="match status" value="1"/>
</dbReference>
<feature type="transmembrane region" description="Helical" evidence="6">
    <location>
        <begin position="117"/>
        <end position="143"/>
    </location>
</feature>
<dbReference type="PANTHER" id="PTHR47760">
    <property type="entry name" value="G-PROTEIN COUPLED RECEPTOR B0563.6-LIKE PROTEIN-RELATED"/>
    <property type="match status" value="1"/>
</dbReference>
<keyword evidence="5" id="KW-0807">Transducer</keyword>
<evidence type="ECO:0000256" key="1">
    <source>
        <dbReference type="ARBA" id="ARBA00004370"/>
    </source>
</evidence>
<feature type="domain" description="G-protein coupled receptors family 1 profile" evidence="7">
    <location>
        <begin position="57"/>
        <end position="325"/>
    </location>
</feature>
<keyword evidence="5 8" id="KW-0675">Receptor</keyword>
<keyword evidence="9" id="KW-1185">Reference proteome</keyword>
<evidence type="ECO:0000313" key="9">
    <source>
        <dbReference type="Proteomes" id="UP001201812"/>
    </source>
</evidence>
<dbReference type="Pfam" id="PF00001">
    <property type="entry name" value="7tm_1"/>
    <property type="match status" value="1"/>
</dbReference>
<proteinExistence type="inferred from homology"/>
<evidence type="ECO:0000256" key="6">
    <source>
        <dbReference type="SAM" id="Phobius"/>
    </source>
</evidence>
<evidence type="ECO:0000313" key="8">
    <source>
        <dbReference type="EMBL" id="KAI1716283.1"/>
    </source>
</evidence>
<feature type="transmembrane region" description="Helical" evidence="6">
    <location>
        <begin position="223"/>
        <end position="244"/>
    </location>
</feature>
<evidence type="ECO:0000256" key="4">
    <source>
        <dbReference type="ARBA" id="ARBA00023136"/>
    </source>
</evidence>
<dbReference type="InterPro" id="IPR000276">
    <property type="entry name" value="GPCR_Rhodpsn"/>
</dbReference>
<dbReference type="PRINTS" id="PR00237">
    <property type="entry name" value="GPCRRHODOPSN"/>
</dbReference>
<keyword evidence="5" id="KW-0297">G-protein coupled receptor</keyword>
<keyword evidence="3 6" id="KW-1133">Transmembrane helix</keyword>
<dbReference type="SUPFAM" id="SSF81321">
    <property type="entry name" value="Family A G protein-coupled receptor-like"/>
    <property type="match status" value="1"/>
</dbReference>
<comment type="subcellular location">
    <subcellularLocation>
        <location evidence="1">Membrane</location>
    </subcellularLocation>
</comment>
<dbReference type="CDD" id="cd14978">
    <property type="entry name" value="7tmA_FMRFamide_R-like"/>
    <property type="match status" value="1"/>
</dbReference>
<feature type="transmembrane region" description="Helical" evidence="6">
    <location>
        <begin position="267"/>
        <end position="292"/>
    </location>
</feature>
<dbReference type="EMBL" id="JAKKPZ010000010">
    <property type="protein sequence ID" value="KAI1716283.1"/>
    <property type="molecule type" value="Genomic_DNA"/>
</dbReference>
<evidence type="ECO:0000256" key="3">
    <source>
        <dbReference type="ARBA" id="ARBA00022989"/>
    </source>
</evidence>
<dbReference type="PROSITE" id="PS00237">
    <property type="entry name" value="G_PROTEIN_RECEP_F1_1"/>
    <property type="match status" value="1"/>
</dbReference>